<evidence type="ECO:0000259" key="11">
    <source>
        <dbReference type="PROSITE" id="PS51843"/>
    </source>
</evidence>
<dbReference type="Pfam" id="PF00104">
    <property type="entry name" value="Hormone_recep"/>
    <property type="match status" value="1"/>
</dbReference>
<keyword evidence="1" id="KW-0479">Metal-binding</keyword>
<dbReference type="GO" id="GO:0008270">
    <property type="term" value="F:zinc ion binding"/>
    <property type="evidence" value="ECO:0007669"/>
    <property type="project" value="UniProtKB-KW"/>
</dbReference>
<organism evidence="12 13">
    <name type="scientific">Pristionchus fissidentatus</name>
    <dbReference type="NCBI Taxonomy" id="1538716"/>
    <lineage>
        <taxon>Eukaryota</taxon>
        <taxon>Metazoa</taxon>
        <taxon>Ecdysozoa</taxon>
        <taxon>Nematoda</taxon>
        <taxon>Chromadorea</taxon>
        <taxon>Rhabditida</taxon>
        <taxon>Rhabditina</taxon>
        <taxon>Diplogasteromorpha</taxon>
        <taxon>Diplogasteroidea</taxon>
        <taxon>Neodiplogasteridae</taxon>
        <taxon>Pristionchus</taxon>
    </lineage>
</organism>
<dbReference type="GO" id="GO:0003700">
    <property type="term" value="F:DNA-binding transcription factor activity"/>
    <property type="evidence" value="ECO:0007669"/>
    <property type="project" value="InterPro"/>
</dbReference>
<evidence type="ECO:0000256" key="7">
    <source>
        <dbReference type="ARBA" id="ARBA00023170"/>
    </source>
</evidence>
<dbReference type="GO" id="GO:0005634">
    <property type="term" value="C:nucleus"/>
    <property type="evidence" value="ECO:0007669"/>
    <property type="project" value="TreeGrafter"/>
</dbReference>
<evidence type="ECO:0000256" key="5">
    <source>
        <dbReference type="ARBA" id="ARBA00023125"/>
    </source>
</evidence>
<evidence type="ECO:0000259" key="10">
    <source>
        <dbReference type="PROSITE" id="PS51030"/>
    </source>
</evidence>
<dbReference type="AlphaFoldDB" id="A0AAV5VUD7"/>
<comment type="caution">
    <text evidence="12">The sequence shown here is derived from an EMBL/GenBank/DDBJ whole genome shotgun (WGS) entry which is preliminary data.</text>
</comment>
<keyword evidence="5" id="KW-0238">DNA-binding</keyword>
<dbReference type="PROSITE" id="PS51030">
    <property type="entry name" value="NUCLEAR_REC_DBD_2"/>
    <property type="match status" value="1"/>
</dbReference>
<dbReference type="SUPFAM" id="SSF48508">
    <property type="entry name" value="Nuclear receptor ligand-binding domain"/>
    <property type="match status" value="1"/>
</dbReference>
<evidence type="ECO:0000256" key="4">
    <source>
        <dbReference type="ARBA" id="ARBA00023015"/>
    </source>
</evidence>
<keyword evidence="7" id="KW-0675">Receptor</keyword>
<evidence type="ECO:0000313" key="12">
    <source>
        <dbReference type="EMBL" id="GMT21898.1"/>
    </source>
</evidence>
<protein>
    <recommendedName>
        <fullName evidence="14">Nuclear receptor</fullName>
    </recommendedName>
</protein>
<dbReference type="InterPro" id="IPR013088">
    <property type="entry name" value="Znf_NHR/GATA"/>
</dbReference>
<dbReference type="GO" id="GO:0043565">
    <property type="term" value="F:sequence-specific DNA binding"/>
    <property type="evidence" value="ECO:0007669"/>
    <property type="project" value="InterPro"/>
</dbReference>
<feature type="region of interest" description="Disordered" evidence="9">
    <location>
        <begin position="78"/>
        <end position="104"/>
    </location>
</feature>
<dbReference type="PANTHER" id="PTHR46011:SF6">
    <property type="entry name" value="HIGH ZINC ACTIVATED NUCLEAR RECEPTOR PROTEIN"/>
    <property type="match status" value="1"/>
</dbReference>
<dbReference type="SMART" id="SM00430">
    <property type="entry name" value="HOLI"/>
    <property type="match status" value="1"/>
</dbReference>
<dbReference type="Proteomes" id="UP001432322">
    <property type="component" value="Unassembled WGS sequence"/>
</dbReference>
<accession>A0AAV5VUD7</accession>
<dbReference type="InterPro" id="IPR000536">
    <property type="entry name" value="Nucl_hrmn_rcpt_lig-bd"/>
</dbReference>
<keyword evidence="2" id="KW-0863">Zinc-finger</keyword>
<dbReference type="SUPFAM" id="SSF57716">
    <property type="entry name" value="Glucocorticoid receptor-like (DNA-binding domain)"/>
    <property type="match status" value="1"/>
</dbReference>
<evidence type="ECO:0000256" key="2">
    <source>
        <dbReference type="ARBA" id="ARBA00022771"/>
    </source>
</evidence>
<keyword evidence="4" id="KW-0805">Transcription regulation</keyword>
<feature type="domain" description="Nuclear receptor" evidence="10">
    <location>
        <begin position="3"/>
        <end position="79"/>
    </location>
</feature>
<evidence type="ECO:0008006" key="14">
    <source>
        <dbReference type="Google" id="ProtNLM"/>
    </source>
</evidence>
<sequence>MDRTKCLVCTVPISLTQLGIDVCRACAAFFKRTTIAGRTFTCRQGDGKCVFRKHEKYMCRSCRYDKCASLGMTYTPRRKGRRKRATASEEHPTMTPSCSSSSTTDTQAATANTLLEASFDRRLEQEKVIVERQRLKPFHHQTESFFMGNVTSFYDTFQVAIRESMPLFQQICAGFGEVTVEEKAALFKSFLGKFYMAEGAFLSAKYFGNVKHFMTSLITCLDLDRLHEWIHEEGIERKDDFLSSLTGFAREYADILEPIQKINKISETEFYALIILACCDIDVTSDLPERVISSIDEMRRQVFEELQDYYRIELNLADFSLRFGNLMTISHNMSEAGILMNEELRMYATMFGVYADDRLLREILFE</sequence>
<reference evidence="12" key="1">
    <citation type="submission" date="2023-10" db="EMBL/GenBank/DDBJ databases">
        <title>Genome assembly of Pristionchus species.</title>
        <authorList>
            <person name="Yoshida K."/>
            <person name="Sommer R.J."/>
        </authorList>
    </citation>
    <scope>NUCLEOTIDE SEQUENCE</scope>
    <source>
        <strain evidence="12">RS5133</strain>
    </source>
</reference>
<evidence type="ECO:0000256" key="8">
    <source>
        <dbReference type="ARBA" id="ARBA00023242"/>
    </source>
</evidence>
<keyword evidence="8" id="KW-0539">Nucleus</keyword>
<dbReference type="Gene3D" id="1.10.565.10">
    <property type="entry name" value="Retinoid X Receptor"/>
    <property type="match status" value="1"/>
</dbReference>
<dbReference type="PROSITE" id="PS51843">
    <property type="entry name" value="NR_LBD"/>
    <property type="match status" value="1"/>
</dbReference>
<keyword evidence="6" id="KW-0804">Transcription</keyword>
<dbReference type="InterPro" id="IPR001628">
    <property type="entry name" value="Znf_hrmn_rcpt"/>
</dbReference>
<keyword evidence="13" id="KW-1185">Reference proteome</keyword>
<dbReference type="Pfam" id="PF00105">
    <property type="entry name" value="zf-C4"/>
    <property type="match status" value="1"/>
</dbReference>
<evidence type="ECO:0000256" key="3">
    <source>
        <dbReference type="ARBA" id="ARBA00022833"/>
    </source>
</evidence>
<dbReference type="InterPro" id="IPR035500">
    <property type="entry name" value="NHR-like_dom_sf"/>
</dbReference>
<feature type="compositionally biased region" description="Low complexity" evidence="9">
    <location>
        <begin position="93"/>
        <end position="104"/>
    </location>
</feature>
<name>A0AAV5VUD7_9BILA</name>
<keyword evidence="3" id="KW-0862">Zinc</keyword>
<evidence type="ECO:0000256" key="1">
    <source>
        <dbReference type="ARBA" id="ARBA00022723"/>
    </source>
</evidence>
<evidence type="ECO:0000313" key="13">
    <source>
        <dbReference type="Proteomes" id="UP001432322"/>
    </source>
</evidence>
<evidence type="ECO:0000256" key="6">
    <source>
        <dbReference type="ARBA" id="ARBA00023163"/>
    </source>
</evidence>
<dbReference type="PANTHER" id="PTHR46011">
    <property type="entry name" value="NUCLEAR HORMONE RECEPTOR FAMILY MEMBER NHR-86-RELATED"/>
    <property type="match status" value="1"/>
</dbReference>
<dbReference type="Gene3D" id="3.30.50.10">
    <property type="entry name" value="Erythroid Transcription Factor GATA-1, subunit A"/>
    <property type="match status" value="1"/>
</dbReference>
<feature type="domain" description="NR LBD" evidence="11">
    <location>
        <begin position="124"/>
        <end position="366"/>
    </location>
</feature>
<gene>
    <name evidence="12" type="ORF">PFISCL1PPCAC_13195</name>
</gene>
<dbReference type="SMART" id="SM00399">
    <property type="entry name" value="ZnF_C4"/>
    <property type="match status" value="1"/>
</dbReference>
<proteinExistence type="predicted"/>
<evidence type="ECO:0000256" key="9">
    <source>
        <dbReference type="SAM" id="MobiDB-lite"/>
    </source>
</evidence>
<dbReference type="EMBL" id="BTSY01000004">
    <property type="protein sequence ID" value="GMT21898.1"/>
    <property type="molecule type" value="Genomic_DNA"/>
</dbReference>